<gene>
    <name evidence="2" type="ORF">NA56DRAFT_430767</name>
</gene>
<name>A0A2J6QGB0_9HELO</name>
<protein>
    <submittedName>
        <fullName evidence="2">Uncharacterized protein</fullName>
    </submittedName>
</protein>
<dbReference type="Proteomes" id="UP000235672">
    <property type="component" value="Unassembled WGS sequence"/>
</dbReference>
<reference evidence="2 3" key="1">
    <citation type="submission" date="2016-05" db="EMBL/GenBank/DDBJ databases">
        <title>A degradative enzymes factory behind the ericoid mycorrhizal symbiosis.</title>
        <authorList>
            <consortium name="DOE Joint Genome Institute"/>
            <person name="Martino E."/>
            <person name="Morin E."/>
            <person name="Grelet G."/>
            <person name="Kuo A."/>
            <person name="Kohler A."/>
            <person name="Daghino S."/>
            <person name="Barry K."/>
            <person name="Choi C."/>
            <person name="Cichocki N."/>
            <person name="Clum A."/>
            <person name="Copeland A."/>
            <person name="Hainaut M."/>
            <person name="Haridas S."/>
            <person name="Labutti K."/>
            <person name="Lindquist E."/>
            <person name="Lipzen A."/>
            <person name="Khouja H.-R."/>
            <person name="Murat C."/>
            <person name="Ohm R."/>
            <person name="Olson A."/>
            <person name="Spatafora J."/>
            <person name="Veneault-Fourrey C."/>
            <person name="Henrissat B."/>
            <person name="Grigoriev I."/>
            <person name="Martin F."/>
            <person name="Perotto S."/>
        </authorList>
    </citation>
    <scope>NUCLEOTIDE SEQUENCE [LARGE SCALE GENOMIC DNA]</scope>
    <source>
        <strain evidence="2 3">UAMH 7357</strain>
    </source>
</reference>
<proteinExistence type="predicted"/>
<dbReference type="EMBL" id="KZ613470">
    <property type="protein sequence ID" value="PMD25307.1"/>
    <property type="molecule type" value="Genomic_DNA"/>
</dbReference>
<sequence length="814" mass="91546">MAVSDDEVMQFLQRNTRGPWPTASKLADLKSNTHHCELLFRLVICRNIILSATHKIRAMETASYCGTRISILVLDDTRKNVARLVPIYCYKIRALASAFEKCLEYVIRSPEDGWESRLVSESGKVTLDCLSMLSQLGLAASVEDISNTWFSAVLVLDTSILSYVGAHLEHFDGRMHGQVVLPSMGTRPSQHFPMPSSRSHNSVFQDAQSQWTGVQITSFQRGNSRWGSAPTRIVFEKRSFSCLDDFLHHKTAWVCRNRPIDGGKLVESFGGQPSLFLSTDAESFADIWGPMWSSHHKDHPDQIVHYNVGNGMILPWEESGKSEKSQEKTRQSERLGDIREEKLCHWISDTDAQEESNLLGAAWIYLSPGDRLLIGAGQKLEVNPSCKTSSATVKELLRDIGVLHRAGTIKKTRYRESETVQTQVGWSGIGIGIQANYKIRERNWKEVIIETWKNDPRRRVPRILEFWLGVEVSMCTRNARRQRLIILLGSDTMQTYLKSLSLEWADPQCEIEFYAALSNPDYTAFRTLWDSHVDWRSDLGAAIGCCLDALATTGGIDGDLQALWVPEAASECIVTLSRHEHSWTQFLKDTRDSCTLAVFNVTCLQHPGIPKKNFASSCQSSRFTSQSRLELLPLKSQSSLQDADPLEGRTLLETSIIINKEYLPNGISLNTYHRRDGSAGTYKQCWNVKTLALRQDFGFGEKGILEVIHTLGSTRVLTWWKFSSVHWMFKGKASCKHHHEFMGDEELDTRPLEVVIQSKSKVQNYKLLAQTSPREGAGTPTGSPLASIREGPSSVEEMQASSADGYDHSPSGRR</sequence>
<feature type="region of interest" description="Disordered" evidence="1">
    <location>
        <begin position="768"/>
        <end position="814"/>
    </location>
</feature>
<dbReference type="AlphaFoldDB" id="A0A2J6QGB0"/>
<keyword evidence="3" id="KW-1185">Reference proteome</keyword>
<evidence type="ECO:0000313" key="3">
    <source>
        <dbReference type="Proteomes" id="UP000235672"/>
    </source>
</evidence>
<evidence type="ECO:0000256" key="1">
    <source>
        <dbReference type="SAM" id="MobiDB-lite"/>
    </source>
</evidence>
<dbReference type="OrthoDB" id="428577at2759"/>
<accession>A0A2J6QGB0</accession>
<organism evidence="2 3">
    <name type="scientific">Hyaloscypha hepaticicola</name>
    <dbReference type="NCBI Taxonomy" id="2082293"/>
    <lineage>
        <taxon>Eukaryota</taxon>
        <taxon>Fungi</taxon>
        <taxon>Dikarya</taxon>
        <taxon>Ascomycota</taxon>
        <taxon>Pezizomycotina</taxon>
        <taxon>Leotiomycetes</taxon>
        <taxon>Helotiales</taxon>
        <taxon>Hyaloscyphaceae</taxon>
        <taxon>Hyaloscypha</taxon>
    </lineage>
</organism>
<evidence type="ECO:0000313" key="2">
    <source>
        <dbReference type="EMBL" id="PMD25307.1"/>
    </source>
</evidence>